<reference evidence="3 4" key="1">
    <citation type="journal article" date="2015" name="Genome Biol. Evol.">
        <title>Phylogenomic analyses indicate that early fungi evolved digesting cell walls of algal ancestors of land plants.</title>
        <authorList>
            <person name="Chang Y."/>
            <person name="Wang S."/>
            <person name="Sekimoto S."/>
            <person name="Aerts A.L."/>
            <person name="Choi C."/>
            <person name="Clum A."/>
            <person name="LaButti K.M."/>
            <person name="Lindquist E.A."/>
            <person name="Yee Ngan C."/>
            <person name="Ohm R.A."/>
            <person name="Salamov A.A."/>
            <person name="Grigoriev I.V."/>
            <person name="Spatafora J.W."/>
            <person name="Berbee M.L."/>
        </authorList>
    </citation>
    <scope>NUCLEOTIDE SEQUENCE [LARGE SCALE GENOMIC DNA]</scope>
    <source>
        <strain evidence="3 4">NRRL 28638</strain>
    </source>
</reference>
<sequence length="76" mass="8712">QLKRDEVINNIAQMVPNPPHTVDLTNPDKTIIVEVFKRICAISVVEDFFKYKKFNYALVGDEAMEKNGVEGEKDEE</sequence>
<evidence type="ECO:0000259" key="2">
    <source>
        <dbReference type="PROSITE" id="PS51165"/>
    </source>
</evidence>
<gene>
    <name evidence="3" type="ORF">CONCODRAFT_1895</name>
</gene>
<dbReference type="SUPFAM" id="SSF143437">
    <property type="entry name" value="THUMP domain-like"/>
    <property type="match status" value="1"/>
</dbReference>
<dbReference type="AlphaFoldDB" id="A0A137PJE7"/>
<keyword evidence="1" id="KW-0694">RNA-binding</keyword>
<name>A0A137PJE7_CONC2</name>
<dbReference type="Pfam" id="PF02926">
    <property type="entry name" value="THUMP"/>
    <property type="match status" value="1"/>
</dbReference>
<evidence type="ECO:0000313" key="3">
    <source>
        <dbReference type="EMBL" id="KXN75100.1"/>
    </source>
</evidence>
<dbReference type="GO" id="GO:0006400">
    <property type="term" value="P:tRNA modification"/>
    <property type="evidence" value="ECO:0007669"/>
    <property type="project" value="InterPro"/>
</dbReference>
<dbReference type="PANTHER" id="PTHR13452">
    <property type="entry name" value="THUMP DOMAIN CONTAINING PROTEIN 1-RELATED"/>
    <property type="match status" value="1"/>
</dbReference>
<proteinExistence type="predicted"/>
<dbReference type="InterPro" id="IPR004114">
    <property type="entry name" value="THUMP_dom"/>
</dbReference>
<feature type="non-terminal residue" evidence="3">
    <location>
        <position position="1"/>
    </location>
</feature>
<dbReference type="Proteomes" id="UP000070444">
    <property type="component" value="Unassembled WGS sequence"/>
</dbReference>
<dbReference type="OrthoDB" id="367221at2759"/>
<dbReference type="STRING" id="796925.A0A137PJE7"/>
<keyword evidence="4" id="KW-1185">Reference proteome</keyword>
<evidence type="ECO:0000256" key="1">
    <source>
        <dbReference type="PROSITE-ProRule" id="PRU00529"/>
    </source>
</evidence>
<evidence type="ECO:0000313" key="4">
    <source>
        <dbReference type="Proteomes" id="UP000070444"/>
    </source>
</evidence>
<dbReference type="GO" id="GO:0003723">
    <property type="term" value="F:RNA binding"/>
    <property type="evidence" value="ECO:0007669"/>
    <property type="project" value="UniProtKB-UniRule"/>
</dbReference>
<dbReference type="PROSITE" id="PS51165">
    <property type="entry name" value="THUMP"/>
    <property type="match status" value="1"/>
</dbReference>
<feature type="domain" description="THUMP" evidence="2">
    <location>
        <begin position="1"/>
        <end position="46"/>
    </location>
</feature>
<dbReference type="Gene3D" id="3.30.2300.10">
    <property type="entry name" value="THUMP superfamily"/>
    <property type="match status" value="1"/>
</dbReference>
<protein>
    <recommendedName>
        <fullName evidence="2">THUMP domain-containing protein</fullName>
    </recommendedName>
</protein>
<dbReference type="EMBL" id="KQ964418">
    <property type="protein sequence ID" value="KXN75100.1"/>
    <property type="molecule type" value="Genomic_DNA"/>
</dbReference>
<organism evidence="3 4">
    <name type="scientific">Conidiobolus coronatus (strain ATCC 28846 / CBS 209.66 / NRRL 28638)</name>
    <name type="common">Delacroixia coronata</name>
    <dbReference type="NCBI Taxonomy" id="796925"/>
    <lineage>
        <taxon>Eukaryota</taxon>
        <taxon>Fungi</taxon>
        <taxon>Fungi incertae sedis</taxon>
        <taxon>Zoopagomycota</taxon>
        <taxon>Entomophthoromycotina</taxon>
        <taxon>Entomophthoromycetes</taxon>
        <taxon>Entomophthorales</taxon>
        <taxon>Ancylistaceae</taxon>
        <taxon>Conidiobolus</taxon>
    </lineage>
</organism>
<accession>A0A137PJE7</accession>
<dbReference type="InterPro" id="IPR040183">
    <property type="entry name" value="THUMPD1-like"/>
</dbReference>
<dbReference type="PANTHER" id="PTHR13452:SF10">
    <property type="entry name" value="THUMP DOMAIN-CONTAINING PROTEIN 1"/>
    <property type="match status" value="1"/>
</dbReference>